<keyword evidence="1" id="KW-0677">Repeat</keyword>
<dbReference type="Proteomes" id="UP000226357">
    <property type="component" value="Unassembled WGS sequence"/>
</dbReference>
<dbReference type="PROSITE" id="PS51170">
    <property type="entry name" value="CW"/>
    <property type="match status" value="5"/>
</dbReference>
<organism evidence="5 6">
    <name type="scientific">Bacillus cereus</name>
    <dbReference type="NCBI Taxonomy" id="1396"/>
    <lineage>
        <taxon>Bacteria</taxon>
        <taxon>Bacillati</taxon>
        <taxon>Bacillota</taxon>
        <taxon>Bacilli</taxon>
        <taxon>Bacillales</taxon>
        <taxon>Bacillaceae</taxon>
        <taxon>Bacillus</taxon>
        <taxon>Bacillus cereus group</taxon>
    </lineage>
</organism>
<comment type="caution">
    <text evidence="5">The sequence shown here is derived from an EMBL/GenBank/DDBJ whole genome shotgun (WGS) entry which is preliminary data.</text>
</comment>
<feature type="chain" id="PRO_5041306800" description="Putative amidase domain-containing protein" evidence="3">
    <location>
        <begin position="25"/>
        <end position="552"/>
    </location>
</feature>
<protein>
    <recommendedName>
        <fullName evidence="4">Putative amidase domain-containing protein</fullName>
    </recommendedName>
</protein>
<evidence type="ECO:0000256" key="2">
    <source>
        <dbReference type="PROSITE-ProRule" id="PRU00591"/>
    </source>
</evidence>
<dbReference type="RefSeq" id="WP_000023458.1">
    <property type="nucleotide sequence ID" value="NZ_NTUG01000003.1"/>
</dbReference>
<evidence type="ECO:0000256" key="1">
    <source>
        <dbReference type="ARBA" id="ARBA00022737"/>
    </source>
</evidence>
<keyword evidence="3" id="KW-0732">Signal</keyword>
<dbReference type="InterPro" id="IPR024301">
    <property type="entry name" value="Amidase_6"/>
</dbReference>
<evidence type="ECO:0000256" key="3">
    <source>
        <dbReference type="SAM" id="SignalP"/>
    </source>
</evidence>
<feature type="repeat" description="Cell wall-binding" evidence="2">
    <location>
        <begin position="60"/>
        <end position="79"/>
    </location>
</feature>
<dbReference type="Pfam" id="PF19127">
    <property type="entry name" value="Choline_bind_3"/>
    <property type="match status" value="3"/>
</dbReference>
<dbReference type="Pfam" id="PF12671">
    <property type="entry name" value="Amidase_6"/>
    <property type="match status" value="1"/>
</dbReference>
<dbReference type="EMBL" id="NVBO01000010">
    <property type="protein sequence ID" value="PFS07768.1"/>
    <property type="molecule type" value="Genomic_DNA"/>
</dbReference>
<feature type="signal peptide" evidence="3">
    <location>
        <begin position="1"/>
        <end position="24"/>
    </location>
</feature>
<feature type="domain" description="Putative amidase" evidence="4">
    <location>
        <begin position="375"/>
        <end position="533"/>
    </location>
</feature>
<dbReference type="InterPro" id="IPR018337">
    <property type="entry name" value="Cell_wall/Cho-bd_repeat"/>
</dbReference>
<feature type="repeat" description="Cell wall-binding" evidence="2">
    <location>
        <begin position="80"/>
        <end position="99"/>
    </location>
</feature>
<dbReference type="PANTHER" id="PTHR40032:SF1">
    <property type="entry name" value="EXPORTED PROTEIN"/>
    <property type="match status" value="1"/>
</dbReference>
<reference evidence="5 6" key="1">
    <citation type="submission" date="2017-09" db="EMBL/GenBank/DDBJ databases">
        <title>Large-scale bioinformatics analysis of Bacillus genomes uncovers conserved roles of natural products in bacterial physiology.</title>
        <authorList>
            <consortium name="Agbiome Team Llc"/>
            <person name="Bleich R.M."/>
            <person name="Grubbs K.J."/>
            <person name="Santa Maria K.C."/>
            <person name="Allen S.E."/>
            <person name="Farag S."/>
            <person name="Shank E.A."/>
            <person name="Bowers A."/>
        </authorList>
    </citation>
    <scope>NUCLEOTIDE SEQUENCE [LARGE SCALE GENOMIC DNA]</scope>
    <source>
        <strain evidence="5 6">AFS067272</strain>
    </source>
</reference>
<sequence>MSIKKSLILAIGVCCFISPGISRAESSDIIPSEKTAQYATTTGWKEVDGKWYYYKDGVMQTGWQSLQGAWYYFNASGAMQTGWQQINETWYYFHSSGTMQTGWQQIEGNWYYLNPISDGSLGAMRTGWQSIEGAWYYFNSSGAMHKGWLTLNGQTYYLDYDGTMVKGWKYVDKKRKWYEFNTSGQQVKKYGWQVLNNKHVFYDFGDAGLYTNKWYFIDNKTYEFDVNGYWVENSFDNTTLGELEQALLKYFKENGITYKVGTQEYEMYLIDQLLEHKDEKLARHPKYTKILTYAAEYLHERNKGQSLPKSPSVAKSTEGNENAIFSMGHVANKTIKDIKEETDKEDSVDIVEEKMIQKSPETKESPTVQRAYYYYNPNAAVNYALKWAISRNGAYDDRSGSGGDCTNFVSQALYAGGMMMNLPGEISTSSRYVTDGGWFSRRFESSVPTYRVSSSWINVEMFYSYWAPRSTMVTKTWSPMQVYYGSSPGDVIQYQYAGGGRKWHSLMVTGKNTSKRTIYISQHSGDRKNEDYGNIDKDYNGDSQWIILKLTN</sequence>
<evidence type="ECO:0000313" key="6">
    <source>
        <dbReference type="Proteomes" id="UP000226357"/>
    </source>
</evidence>
<feature type="repeat" description="Cell wall-binding" evidence="2">
    <location>
        <begin position="145"/>
        <end position="164"/>
    </location>
</feature>
<dbReference type="SUPFAM" id="SSF69360">
    <property type="entry name" value="Cell wall binding repeat"/>
    <property type="match status" value="2"/>
</dbReference>
<proteinExistence type="predicted"/>
<feature type="repeat" description="Cell wall-binding" evidence="2">
    <location>
        <begin position="125"/>
        <end position="144"/>
    </location>
</feature>
<feature type="repeat" description="Cell wall-binding" evidence="2">
    <location>
        <begin position="100"/>
        <end position="119"/>
    </location>
</feature>
<name>A0AA44QEK5_BACCE</name>
<evidence type="ECO:0000313" key="5">
    <source>
        <dbReference type="EMBL" id="PFS07768.1"/>
    </source>
</evidence>
<dbReference type="Gene3D" id="2.10.270.10">
    <property type="entry name" value="Cholin Binding"/>
    <property type="match status" value="3"/>
</dbReference>
<evidence type="ECO:0000259" key="4">
    <source>
        <dbReference type="Pfam" id="PF12671"/>
    </source>
</evidence>
<accession>A0AA44QEK5</accession>
<dbReference type="AlphaFoldDB" id="A0AA44QEK5"/>
<gene>
    <name evidence="5" type="ORF">COK38_00980</name>
</gene>
<dbReference type="PANTHER" id="PTHR40032">
    <property type="entry name" value="EXPORTED PROTEIN-RELATED"/>
    <property type="match status" value="1"/>
</dbReference>